<dbReference type="Pfam" id="PF05345">
    <property type="entry name" value="He_PIG"/>
    <property type="match status" value="3"/>
</dbReference>
<dbReference type="InterPro" id="IPR013783">
    <property type="entry name" value="Ig-like_fold"/>
</dbReference>
<evidence type="ECO:0008006" key="3">
    <source>
        <dbReference type="Google" id="ProtNLM"/>
    </source>
</evidence>
<sequence length="1204" mass="125165">MTTSLKLLGVTLARCRCWLFILGYTAALGVSHAQSGSFIIPGLRGEAASDFAYWDLFKNEPGKTTNHNYDNPVALLDGLGEDDLGNLSSVTAKTRIFLKETATTSSFVTSSGAIYSFAAPTAFEVKYTPPATSVGAVTNVIFQTQTGGTRMDVNNIRLLYIGTTPTGPMTFELAPNFKGLDDPQTGGFSERLVSAFQWDLTGRNVRDFKIVFTSPAASMPLWQAQIDAVIGAPFVQELGFLLSTRSRPVTRFGRVGSIDKNLPPTADGRFFYQGEELNLLADAESGWIPTGWYYNGASSTGASLPLTFPGQDILVIALFAPQNYTAWREAMFNHVNSLLGTQDDYNNDAISAKTVDSDNDGLNNAGEYAFSGDVYSNDPVRWSPQVLRVDVSGVPHLAIRYRTNGAPANHADTVFKAQLSINGGGTWTDNSTVSTTIEHSRVLQSDGSALVTARTVLPLAELPADAAMRIDWTASGVHGDPLAPLPLGITTNALANARVGVSYSASIIAAGGVAPYVWELTSGSLPAGLTFNTSTGQISGLPSAAVNAAFTVQITDANNLTSTKALQLNVNPFIITTASPLPGSLVNVPYEVDFAATGGTGPFTWTVINGTLPAGLTFSNVGVLSGLVSPAAAGTRTFTVQITDANQFTATKEMTVSFFNLVVTTPTSLPGAVTNIPYSFALTGSGGTPAYAWARLSGSLPAGLSIDAAGLISGVPTAAVNSAFTVRITDANNFSVTKAFTLVSTTNLVRPVVNPITFPNATIGAGYNATLTGYNYPKTFTLVGLPKGLTYKSVTDTVTFITTCEISGNASVSGVFNVQVRATNDGGTSSIVTAPLVVKALPSNLVGTFSGIIDRNTAANTGLGSKFSLVTTTNGTFSFKLTTGAKTTTTAGFLAAAAPHVKITNFPGGALELDLSNDLVDGTHGAAEVNGWRSTWHAVNKPASTRDGYYSLSMKLASEVDDGVAGIPQGHGYATFTVSLAGAVTVAGMTADGQKITSSDVMGPQGQVGVHALLYAGKGTLLGDFAISEDADGGFLGNLVEGAVTWSKPATTGKVYAATFTAPVALDLEGGYLAAAAKGGIVLGLPEEGAAQLLFTDGGLADSDTEPNVGFTYTHDNKVAFSSNPNRVSLTINAVTGAVSGKFTLTENTTPPLVRKDVPFLGQIVRGADGSLKAAGYFLLPQIPPSGQKVSALTLSGGISIQQQ</sequence>
<dbReference type="EMBL" id="BKAG01000005">
    <property type="protein sequence ID" value="GEP41833.1"/>
    <property type="molecule type" value="Genomic_DNA"/>
</dbReference>
<dbReference type="GO" id="GO:0005509">
    <property type="term" value="F:calcium ion binding"/>
    <property type="evidence" value="ECO:0007669"/>
    <property type="project" value="InterPro"/>
</dbReference>
<dbReference type="Proteomes" id="UP000321577">
    <property type="component" value="Unassembled WGS sequence"/>
</dbReference>
<proteinExistence type="predicted"/>
<dbReference type="RefSeq" id="WP_146849304.1">
    <property type="nucleotide sequence ID" value="NZ_BKAG01000005.1"/>
</dbReference>
<dbReference type="AlphaFoldDB" id="A0A512M525"/>
<dbReference type="PANTHER" id="PTHR37494">
    <property type="entry name" value="HEMAGGLUTININ"/>
    <property type="match status" value="1"/>
</dbReference>
<evidence type="ECO:0000313" key="1">
    <source>
        <dbReference type="EMBL" id="GEP41833.1"/>
    </source>
</evidence>
<dbReference type="InterPro" id="IPR015919">
    <property type="entry name" value="Cadherin-like_sf"/>
</dbReference>
<dbReference type="GO" id="GO:0016020">
    <property type="term" value="C:membrane"/>
    <property type="evidence" value="ECO:0007669"/>
    <property type="project" value="InterPro"/>
</dbReference>
<accession>A0A512M525</accession>
<name>A0A512M525_9BACT</name>
<organism evidence="1 2">
    <name type="scientific">Brevifollis gellanilyticus</name>
    <dbReference type="NCBI Taxonomy" id="748831"/>
    <lineage>
        <taxon>Bacteria</taxon>
        <taxon>Pseudomonadati</taxon>
        <taxon>Verrucomicrobiota</taxon>
        <taxon>Verrucomicrobiia</taxon>
        <taxon>Verrucomicrobiales</taxon>
        <taxon>Verrucomicrobiaceae</taxon>
    </lineage>
</organism>
<reference evidence="1 2" key="1">
    <citation type="submission" date="2019-07" db="EMBL/GenBank/DDBJ databases">
        <title>Whole genome shotgun sequence of Brevifollis gellanilyticus NBRC 108608.</title>
        <authorList>
            <person name="Hosoyama A."/>
            <person name="Uohara A."/>
            <person name="Ohji S."/>
            <person name="Ichikawa N."/>
        </authorList>
    </citation>
    <scope>NUCLEOTIDE SEQUENCE [LARGE SCALE GENOMIC DNA]</scope>
    <source>
        <strain evidence="1 2">NBRC 108608</strain>
    </source>
</reference>
<dbReference type="OrthoDB" id="200392at2"/>
<evidence type="ECO:0000313" key="2">
    <source>
        <dbReference type="Proteomes" id="UP000321577"/>
    </source>
</evidence>
<dbReference type="PANTHER" id="PTHR37494:SF1">
    <property type="entry name" value="STAPHYLOCOCCUS AUREUS SURFACE PROTEIN A"/>
    <property type="match status" value="1"/>
</dbReference>
<comment type="caution">
    <text evidence="1">The sequence shown here is derived from an EMBL/GenBank/DDBJ whole genome shotgun (WGS) entry which is preliminary data.</text>
</comment>
<protein>
    <recommendedName>
        <fullName evidence="3">Staphylococcus aureus surface protein A</fullName>
    </recommendedName>
</protein>
<dbReference type="Gene3D" id="2.60.40.10">
    <property type="entry name" value="Immunoglobulins"/>
    <property type="match status" value="4"/>
</dbReference>
<dbReference type="SUPFAM" id="SSF49313">
    <property type="entry name" value="Cadherin-like"/>
    <property type="match status" value="1"/>
</dbReference>
<keyword evidence="2" id="KW-1185">Reference proteome</keyword>
<gene>
    <name evidence="1" type="ORF">BGE01nite_11240</name>
</gene>